<evidence type="ECO:0000259" key="1">
    <source>
        <dbReference type="Pfam" id="PF12708"/>
    </source>
</evidence>
<protein>
    <submittedName>
        <fullName evidence="2">Glycoside hydrolase family 55 protein</fullName>
    </submittedName>
</protein>
<dbReference type="Pfam" id="PF12708">
    <property type="entry name" value="Pect-lyase_RHGA_epim"/>
    <property type="match status" value="1"/>
</dbReference>
<accession>A0ABT1W3M0</accession>
<dbReference type="SUPFAM" id="SSF51126">
    <property type="entry name" value="Pectin lyase-like"/>
    <property type="match status" value="1"/>
</dbReference>
<dbReference type="Proteomes" id="UP001524547">
    <property type="component" value="Unassembled WGS sequence"/>
</dbReference>
<dbReference type="InterPro" id="IPR012334">
    <property type="entry name" value="Pectin_lyas_fold"/>
</dbReference>
<reference evidence="2 3" key="1">
    <citation type="submission" date="2022-06" db="EMBL/GenBank/DDBJ databases">
        <title>Rhizosaccharibacter gen. nov. sp. nov. KSS12, endophytic bacteria isolated from sugarcane.</title>
        <authorList>
            <person name="Pitiwittayakul N."/>
        </authorList>
    </citation>
    <scope>NUCLEOTIDE SEQUENCE [LARGE SCALE GENOMIC DNA]</scope>
    <source>
        <strain evidence="2 3">KSS12</strain>
    </source>
</reference>
<sequence>MKQSVVATILFTSMVTYSLTEARARTFNVKNYGAVGDGQHNDQPAIQAAVNAAITSGKGNTVYIPRGSYLLDPTDGDGNNTQIVISQASDLSMVGENGTYLINPVPTRGFIRVWGSSNTTIDHITMRQSHRLFSQVKVESVNASNNSIVVSVNKGFDDLNSKWIQQANQLLVFNDEASGSWGDHSASCSYYAPAYESVCWPPVVQSRTRIANGKWRLGLNTTPQANYVGATAVVWDQTNHSSALYLSVNNGFTISNSEYYPEGSDGLFYAKYNNGKFLIKNVTLSVPDGSGEFVAGYSGMWSANNKWDLDFENSTLIKVWDDVINTGAQYAKIVSKANSTTINVDRASAIYAPGDTVSIWDWTPGSQYERSRAKITSVACGPDVAGQVCTLQLDRPVDVRLTVNSTSVSREDIADRLIDLAGVGSLKVNNCAIQGFHSSGIYSKASPTLITNSMIFDTVGPAVAIGPSFNFGEGSSPNNIQIRNNTFINDSSSNVMIGTERDGSKYIGAFMDGHDIDVSGNRFFLYGRFTRGAVGDTHYPIYLRYIESGKVNGNFILPYDGQVHGYGSTYKQYSPNVSVTNDYQ</sequence>
<dbReference type="InterPro" id="IPR011050">
    <property type="entry name" value="Pectin_lyase_fold/virulence"/>
</dbReference>
<keyword evidence="2" id="KW-0378">Hydrolase</keyword>
<dbReference type="GO" id="GO:0016787">
    <property type="term" value="F:hydrolase activity"/>
    <property type="evidence" value="ECO:0007669"/>
    <property type="project" value="UniProtKB-KW"/>
</dbReference>
<gene>
    <name evidence="2" type="ORF">NFI88_16800</name>
</gene>
<keyword evidence="3" id="KW-1185">Reference proteome</keyword>
<dbReference type="InterPro" id="IPR024535">
    <property type="entry name" value="RHGA/B-epi-like_pectate_lyase"/>
</dbReference>
<dbReference type="Gene3D" id="2.160.20.10">
    <property type="entry name" value="Single-stranded right-handed beta-helix, Pectin lyase-like"/>
    <property type="match status" value="2"/>
</dbReference>
<name>A0ABT1W3M0_9PROT</name>
<evidence type="ECO:0000313" key="3">
    <source>
        <dbReference type="Proteomes" id="UP001524547"/>
    </source>
</evidence>
<proteinExistence type="predicted"/>
<dbReference type="RefSeq" id="WP_422921251.1">
    <property type="nucleotide sequence ID" value="NZ_JAMZEJ010000012.1"/>
</dbReference>
<feature type="domain" description="Rhamnogalacturonase A/B/Epimerase-like pectate lyase" evidence="1">
    <location>
        <begin position="27"/>
        <end position="83"/>
    </location>
</feature>
<evidence type="ECO:0000313" key="2">
    <source>
        <dbReference type="EMBL" id="MCQ8242488.1"/>
    </source>
</evidence>
<organism evidence="2 3">
    <name type="scientific">Rhizosaccharibacter radicis</name>
    <dbReference type="NCBI Taxonomy" id="2782605"/>
    <lineage>
        <taxon>Bacteria</taxon>
        <taxon>Pseudomonadati</taxon>
        <taxon>Pseudomonadota</taxon>
        <taxon>Alphaproteobacteria</taxon>
        <taxon>Acetobacterales</taxon>
        <taxon>Acetobacteraceae</taxon>
        <taxon>Rhizosaccharibacter</taxon>
    </lineage>
</organism>
<dbReference type="EMBL" id="JAMZEJ010000012">
    <property type="protein sequence ID" value="MCQ8242488.1"/>
    <property type="molecule type" value="Genomic_DNA"/>
</dbReference>
<comment type="caution">
    <text evidence="2">The sequence shown here is derived from an EMBL/GenBank/DDBJ whole genome shotgun (WGS) entry which is preliminary data.</text>
</comment>